<dbReference type="Proteomes" id="UP001056120">
    <property type="component" value="Linkage Group LG20"/>
</dbReference>
<protein>
    <submittedName>
        <fullName evidence="1">Uncharacterized protein</fullName>
    </submittedName>
</protein>
<evidence type="ECO:0000313" key="1">
    <source>
        <dbReference type="EMBL" id="KAI3741294.1"/>
    </source>
</evidence>
<accession>A0ACB9D3W6</accession>
<name>A0ACB9D3W6_9ASTR</name>
<reference evidence="1 2" key="2">
    <citation type="journal article" date="2022" name="Mol. Ecol. Resour.">
        <title>The genomes of chicory, endive, great burdock and yacon provide insights into Asteraceae paleo-polyploidization history and plant inulin production.</title>
        <authorList>
            <person name="Fan W."/>
            <person name="Wang S."/>
            <person name="Wang H."/>
            <person name="Wang A."/>
            <person name="Jiang F."/>
            <person name="Liu H."/>
            <person name="Zhao H."/>
            <person name="Xu D."/>
            <person name="Zhang Y."/>
        </authorList>
    </citation>
    <scope>NUCLEOTIDE SEQUENCE [LARGE SCALE GENOMIC DNA]</scope>
    <source>
        <strain evidence="2">cv. Yunnan</strain>
        <tissue evidence="1">Leaves</tissue>
    </source>
</reference>
<proteinExistence type="predicted"/>
<evidence type="ECO:0000313" key="2">
    <source>
        <dbReference type="Proteomes" id="UP001056120"/>
    </source>
</evidence>
<comment type="caution">
    <text evidence="1">The sequence shown here is derived from an EMBL/GenBank/DDBJ whole genome shotgun (WGS) entry which is preliminary data.</text>
</comment>
<gene>
    <name evidence="1" type="ORF">L1987_58966</name>
</gene>
<organism evidence="1 2">
    <name type="scientific">Smallanthus sonchifolius</name>
    <dbReference type="NCBI Taxonomy" id="185202"/>
    <lineage>
        <taxon>Eukaryota</taxon>
        <taxon>Viridiplantae</taxon>
        <taxon>Streptophyta</taxon>
        <taxon>Embryophyta</taxon>
        <taxon>Tracheophyta</taxon>
        <taxon>Spermatophyta</taxon>
        <taxon>Magnoliopsida</taxon>
        <taxon>eudicotyledons</taxon>
        <taxon>Gunneridae</taxon>
        <taxon>Pentapetalae</taxon>
        <taxon>asterids</taxon>
        <taxon>campanulids</taxon>
        <taxon>Asterales</taxon>
        <taxon>Asteraceae</taxon>
        <taxon>Asteroideae</taxon>
        <taxon>Heliantheae alliance</taxon>
        <taxon>Millerieae</taxon>
        <taxon>Smallanthus</taxon>
    </lineage>
</organism>
<sequence>MSCVVEEFNMFLVKPTTSLKTCNCGLSVPLDSGIDLFESLVDGVGGGSAAVDEGASREMECASKTRLTMREVLPLKLFAVT</sequence>
<dbReference type="EMBL" id="CM042037">
    <property type="protein sequence ID" value="KAI3741294.1"/>
    <property type="molecule type" value="Genomic_DNA"/>
</dbReference>
<keyword evidence="2" id="KW-1185">Reference proteome</keyword>
<reference evidence="2" key="1">
    <citation type="journal article" date="2022" name="Mol. Ecol. Resour.">
        <title>The genomes of chicory, endive, great burdock and yacon provide insights into Asteraceae palaeo-polyploidization history and plant inulin production.</title>
        <authorList>
            <person name="Fan W."/>
            <person name="Wang S."/>
            <person name="Wang H."/>
            <person name="Wang A."/>
            <person name="Jiang F."/>
            <person name="Liu H."/>
            <person name="Zhao H."/>
            <person name="Xu D."/>
            <person name="Zhang Y."/>
        </authorList>
    </citation>
    <scope>NUCLEOTIDE SEQUENCE [LARGE SCALE GENOMIC DNA]</scope>
    <source>
        <strain evidence="2">cv. Yunnan</strain>
    </source>
</reference>